<dbReference type="InterPro" id="IPR025484">
    <property type="entry name" value="DUF4376"/>
</dbReference>
<evidence type="ECO:0000313" key="3">
    <source>
        <dbReference type="Proteomes" id="UP001216899"/>
    </source>
</evidence>
<name>A0ABY7UPQ7_9RHOB</name>
<dbReference type="Proteomes" id="UP001216899">
    <property type="component" value="Chromosome"/>
</dbReference>
<organism evidence="2 3">
    <name type="scientific">Paracoccus marcusii</name>
    <dbReference type="NCBI Taxonomy" id="59779"/>
    <lineage>
        <taxon>Bacteria</taxon>
        <taxon>Pseudomonadati</taxon>
        <taxon>Pseudomonadota</taxon>
        <taxon>Alphaproteobacteria</taxon>
        <taxon>Rhodobacterales</taxon>
        <taxon>Paracoccaceae</taxon>
        <taxon>Paracoccus</taxon>
    </lineage>
</organism>
<evidence type="ECO:0000313" key="2">
    <source>
        <dbReference type="EMBL" id="WDA11677.1"/>
    </source>
</evidence>
<accession>A0ABY7UPQ7</accession>
<sequence length="125" mass="13219">MIDWSQVVTAAQQQETDRQALRNLIAARRHEAMCAGISIAGMSVATDDVSQTRFAGAAVSAMLDPDYAVRWKTGDGSFRLLSGAEIIGIASAVRAHVQACYDREADLLAALDAGEAVDPEAGWPG</sequence>
<keyword evidence="3" id="KW-1185">Reference proteome</keyword>
<dbReference type="EMBL" id="CP117466">
    <property type="protein sequence ID" value="WDA11677.1"/>
    <property type="molecule type" value="Genomic_DNA"/>
</dbReference>
<protein>
    <submittedName>
        <fullName evidence="2">DUF4376 domain-containing protein</fullName>
    </submittedName>
</protein>
<proteinExistence type="predicted"/>
<gene>
    <name evidence="2" type="ORF">PRL19_10245</name>
</gene>
<feature type="domain" description="DUF4376" evidence="1">
    <location>
        <begin position="18"/>
        <end position="118"/>
    </location>
</feature>
<evidence type="ECO:0000259" key="1">
    <source>
        <dbReference type="Pfam" id="PF14301"/>
    </source>
</evidence>
<dbReference type="Pfam" id="PF14301">
    <property type="entry name" value="DUF4376"/>
    <property type="match status" value="1"/>
</dbReference>
<dbReference type="RefSeq" id="WP_273742883.1">
    <property type="nucleotide sequence ID" value="NZ_CP117466.1"/>
</dbReference>
<reference evidence="2 3" key="1">
    <citation type="submission" date="2023-02" db="EMBL/GenBank/DDBJ databases">
        <title>Whole genome sequenc of Paracoccus marcusii MBLB0836.</title>
        <authorList>
            <person name="Seo M.-J."/>
            <person name="Cho E.-S."/>
            <person name="Hwang C.Y."/>
        </authorList>
    </citation>
    <scope>NUCLEOTIDE SEQUENCE [LARGE SCALE GENOMIC DNA]</scope>
    <source>
        <strain evidence="2 3">MBLB0836</strain>
    </source>
</reference>